<proteinExistence type="predicted"/>
<gene>
    <name evidence="1" type="ORF">PPACK8108_LOCUS16176</name>
</gene>
<dbReference type="Proteomes" id="UP001153365">
    <property type="component" value="Unassembled WGS sequence"/>
</dbReference>
<evidence type="ECO:0000313" key="1">
    <source>
        <dbReference type="EMBL" id="CAH7682975.1"/>
    </source>
</evidence>
<organism evidence="1 2">
    <name type="scientific">Phakopsora pachyrhizi</name>
    <name type="common">Asian soybean rust disease fungus</name>
    <dbReference type="NCBI Taxonomy" id="170000"/>
    <lineage>
        <taxon>Eukaryota</taxon>
        <taxon>Fungi</taxon>
        <taxon>Dikarya</taxon>
        <taxon>Basidiomycota</taxon>
        <taxon>Pucciniomycotina</taxon>
        <taxon>Pucciniomycetes</taxon>
        <taxon>Pucciniales</taxon>
        <taxon>Phakopsoraceae</taxon>
        <taxon>Phakopsora</taxon>
    </lineage>
</organism>
<comment type="caution">
    <text evidence="1">The sequence shown here is derived from an EMBL/GenBank/DDBJ whole genome shotgun (WGS) entry which is preliminary data.</text>
</comment>
<keyword evidence="2" id="KW-1185">Reference proteome</keyword>
<accession>A0AAV0B8Z5</accession>
<evidence type="ECO:0000313" key="2">
    <source>
        <dbReference type="Proteomes" id="UP001153365"/>
    </source>
</evidence>
<dbReference type="EMBL" id="CALTRL010004372">
    <property type="protein sequence ID" value="CAH7682975.1"/>
    <property type="molecule type" value="Genomic_DNA"/>
</dbReference>
<dbReference type="AlphaFoldDB" id="A0AAV0B8Z5"/>
<reference evidence="1" key="1">
    <citation type="submission" date="2022-06" db="EMBL/GenBank/DDBJ databases">
        <authorList>
            <consortium name="SYNGENTA / RWTH Aachen University"/>
        </authorList>
    </citation>
    <scope>NUCLEOTIDE SEQUENCE</scope>
</reference>
<sequence>MDISALTLDILNNAKRYHTTVSFLADTGIKEASNNGLILFKELFHWQRLFRKILPRLCSRF</sequence>
<protein>
    <submittedName>
        <fullName evidence="1">Uncharacterized protein</fullName>
    </submittedName>
</protein>
<name>A0AAV0B8Z5_PHAPC</name>